<comment type="caution">
    <text evidence="7">The sequence shown here is derived from an EMBL/GenBank/DDBJ whole genome shotgun (WGS) entry which is preliminary data.</text>
</comment>
<name>T0ZWB5_9ZZZZ</name>
<feature type="non-terminal residue" evidence="7">
    <location>
        <position position="1"/>
    </location>
</feature>
<proteinExistence type="inferred from homology"/>
<dbReference type="EC" id="2.5.1.78" evidence="3"/>
<dbReference type="Gene3D" id="3.40.50.960">
    <property type="entry name" value="Lumazine/riboflavin synthase"/>
    <property type="match status" value="1"/>
</dbReference>
<keyword evidence="5 7" id="KW-0808">Transferase</keyword>
<dbReference type="InterPro" id="IPR036467">
    <property type="entry name" value="LS/RS_sf"/>
</dbReference>
<dbReference type="InterPro" id="IPR034964">
    <property type="entry name" value="LS"/>
</dbReference>
<dbReference type="GO" id="GO:0000906">
    <property type="term" value="F:6,7-dimethyl-8-ribityllumazine synthase activity"/>
    <property type="evidence" value="ECO:0007669"/>
    <property type="project" value="UniProtKB-EC"/>
</dbReference>
<dbReference type="InterPro" id="IPR002180">
    <property type="entry name" value="LS/RS"/>
</dbReference>
<comment type="catalytic activity">
    <reaction evidence="6">
        <text>(2S)-2-hydroxy-3-oxobutyl phosphate + 5-amino-6-(D-ribitylamino)uracil = 6,7-dimethyl-8-(1-D-ribityl)lumazine + phosphate + 2 H2O + H(+)</text>
        <dbReference type="Rhea" id="RHEA:26152"/>
        <dbReference type="ChEBI" id="CHEBI:15377"/>
        <dbReference type="ChEBI" id="CHEBI:15378"/>
        <dbReference type="ChEBI" id="CHEBI:15934"/>
        <dbReference type="ChEBI" id="CHEBI:43474"/>
        <dbReference type="ChEBI" id="CHEBI:58201"/>
        <dbReference type="ChEBI" id="CHEBI:58830"/>
        <dbReference type="EC" id="2.5.1.78"/>
    </reaction>
</comment>
<keyword evidence="4" id="KW-0686">Riboflavin biosynthesis</keyword>
<dbReference type="GO" id="GO:0009349">
    <property type="term" value="C:riboflavin synthase complex"/>
    <property type="evidence" value="ECO:0007669"/>
    <property type="project" value="InterPro"/>
</dbReference>
<dbReference type="AlphaFoldDB" id="T0ZWB5"/>
<dbReference type="PANTHER" id="PTHR21058">
    <property type="entry name" value="6,7-DIMETHYL-8-RIBITYLLUMAZINE SYNTHASE DMRL SYNTHASE LUMAZINE SYNTHASE"/>
    <property type="match status" value="1"/>
</dbReference>
<organism evidence="7">
    <name type="scientific">mine drainage metagenome</name>
    <dbReference type="NCBI Taxonomy" id="410659"/>
    <lineage>
        <taxon>unclassified sequences</taxon>
        <taxon>metagenomes</taxon>
        <taxon>ecological metagenomes</taxon>
    </lineage>
</organism>
<evidence type="ECO:0000256" key="2">
    <source>
        <dbReference type="ARBA" id="ARBA00007424"/>
    </source>
</evidence>
<dbReference type="GO" id="GO:0009231">
    <property type="term" value="P:riboflavin biosynthetic process"/>
    <property type="evidence" value="ECO:0007669"/>
    <property type="project" value="UniProtKB-UniPathway"/>
</dbReference>
<evidence type="ECO:0000256" key="5">
    <source>
        <dbReference type="ARBA" id="ARBA00022679"/>
    </source>
</evidence>
<dbReference type="Pfam" id="PF00885">
    <property type="entry name" value="DMRL_synthase"/>
    <property type="match status" value="1"/>
</dbReference>
<dbReference type="SUPFAM" id="SSF52121">
    <property type="entry name" value="Lumazine synthase"/>
    <property type="match status" value="1"/>
</dbReference>
<gene>
    <name evidence="7" type="ORF">B2A_07837</name>
</gene>
<evidence type="ECO:0000256" key="4">
    <source>
        <dbReference type="ARBA" id="ARBA00022619"/>
    </source>
</evidence>
<dbReference type="GO" id="GO:0005829">
    <property type="term" value="C:cytosol"/>
    <property type="evidence" value="ECO:0007669"/>
    <property type="project" value="TreeGrafter"/>
</dbReference>
<dbReference type="EMBL" id="AUZZ01005637">
    <property type="protein sequence ID" value="EQD48843.1"/>
    <property type="molecule type" value="Genomic_DNA"/>
</dbReference>
<comment type="similarity">
    <text evidence="2">Belongs to the DMRL synthase family.</text>
</comment>
<evidence type="ECO:0000313" key="7">
    <source>
        <dbReference type="EMBL" id="EQD48843.1"/>
    </source>
</evidence>
<evidence type="ECO:0000256" key="6">
    <source>
        <dbReference type="ARBA" id="ARBA00048785"/>
    </source>
</evidence>
<accession>T0ZWB5</accession>
<reference evidence="7" key="1">
    <citation type="submission" date="2013-08" db="EMBL/GenBank/DDBJ databases">
        <authorList>
            <person name="Mendez C."/>
            <person name="Richter M."/>
            <person name="Ferrer M."/>
            <person name="Sanchez J."/>
        </authorList>
    </citation>
    <scope>NUCLEOTIDE SEQUENCE</scope>
</reference>
<evidence type="ECO:0000256" key="1">
    <source>
        <dbReference type="ARBA" id="ARBA00004917"/>
    </source>
</evidence>
<sequence length="64" mass="6668">CARGLQEVQLATGVPVVFGVLTTETVDQALERSAPDETNKGAEAVTTALEMASLLTLIGAERHS</sequence>
<protein>
    <recommendedName>
        <fullName evidence="3">6,7-dimethyl-8-ribityllumazine synthase</fullName>
        <ecNumber evidence="3">2.5.1.78</ecNumber>
    </recommendedName>
</protein>
<comment type="pathway">
    <text evidence="1">Cofactor biosynthesis; riboflavin biosynthesis; riboflavin from 2-hydroxy-3-oxobutyl phosphate and 5-amino-6-(D-ribitylamino)uracil: step 1/2.</text>
</comment>
<reference evidence="7" key="2">
    <citation type="journal article" date="2014" name="ISME J.">
        <title>Microbial stratification in low pH oxic and suboxic macroscopic growths along an acid mine drainage.</title>
        <authorList>
            <person name="Mendez-Garcia C."/>
            <person name="Mesa V."/>
            <person name="Sprenger R.R."/>
            <person name="Richter M."/>
            <person name="Diez M.S."/>
            <person name="Solano J."/>
            <person name="Bargiela R."/>
            <person name="Golyshina O.V."/>
            <person name="Manteca A."/>
            <person name="Ramos J.L."/>
            <person name="Gallego J.R."/>
            <person name="Llorente I."/>
            <person name="Martins Dos Santos V.A."/>
            <person name="Jensen O.N."/>
            <person name="Pelaez A.I."/>
            <person name="Sanchez J."/>
            <person name="Ferrer M."/>
        </authorList>
    </citation>
    <scope>NUCLEOTIDE SEQUENCE</scope>
</reference>
<evidence type="ECO:0000256" key="3">
    <source>
        <dbReference type="ARBA" id="ARBA00012664"/>
    </source>
</evidence>
<dbReference type="PANTHER" id="PTHR21058:SF0">
    <property type="entry name" value="6,7-DIMETHYL-8-RIBITYLLUMAZINE SYNTHASE"/>
    <property type="match status" value="1"/>
</dbReference>
<dbReference type="UniPathway" id="UPA00275">
    <property type="reaction ID" value="UER00404"/>
</dbReference>